<dbReference type="InterPro" id="IPR050508">
    <property type="entry name" value="Methyltransf_Superfamily"/>
</dbReference>
<feature type="domain" description="Methyltransferase" evidence="1">
    <location>
        <begin position="46"/>
        <end position="137"/>
    </location>
</feature>
<evidence type="ECO:0000313" key="2">
    <source>
        <dbReference type="EMBL" id="GFJ77505.1"/>
    </source>
</evidence>
<dbReference type="AlphaFoldDB" id="A0A6V8K9T3"/>
<comment type="caution">
    <text evidence="2">The sequence shown here is derived from an EMBL/GenBank/DDBJ whole genome shotgun (WGS) entry which is preliminary data.</text>
</comment>
<reference evidence="2 3" key="2">
    <citation type="submission" date="2020-03" db="EMBL/GenBank/DDBJ databases">
        <authorList>
            <person name="Ichikawa N."/>
            <person name="Kimura A."/>
            <person name="Kitahashi Y."/>
            <person name="Uohara A."/>
        </authorList>
    </citation>
    <scope>NUCLEOTIDE SEQUENCE [LARGE SCALE GENOMIC DNA]</scope>
    <source>
        <strain evidence="2 3">NBRC 108639</strain>
    </source>
</reference>
<keyword evidence="3" id="KW-1185">Reference proteome</keyword>
<name>A0A6V8K9T3_9ACTN</name>
<protein>
    <recommendedName>
        <fullName evidence="1">Methyltransferase domain-containing protein</fullName>
    </recommendedName>
</protein>
<organism evidence="2 3">
    <name type="scientific">Phytohabitans houttuyneae</name>
    <dbReference type="NCBI Taxonomy" id="1076126"/>
    <lineage>
        <taxon>Bacteria</taxon>
        <taxon>Bacillati</taxon>
        <taxon>Actinomycetota</taxon>
        <taxon>Actinomycetes</taxon>
        <taxon>Micromonosporales</taxon>
        <taxon>Micromonosporaceae</taxon>
    </lineage>
</organism>
<dbReference type="InterPro" id="IPR029063">
    <property type="entry name" value="SAM-dependent_MTases_sf"/>
</dbReference>
<dbReference type="RefSeq" id="WP_173054938.1">
    <property type="nucleotide sequence ID" value="NZ_BAABGO010000024.1"/>
</dbReference>
<evidence type="ECO:0000313" key="3">
    <source>
        <dbReference type="Proteomes" id="UP000482800"/>
    </source>
</evidence>
<evidence type="ECO:0000259" key="1">
    <source>
        <dbReference type="Pfam" id="PF13649"/>
    </source>
</evidence>
<dbReference type="Pfam" id="PF13649">
    <property type="entry name" value="Methyltransf_25"/>
    <property type="match status" value="1"/>
</dbReference>
<dbReference type="EMBL" id="BLPF01000001">
    <property type="protein sequence ID" value="GFJ77505.1"/>
    <property type="molecule type" value="Genomic_DNA"/>
</dbReference>
<dbReference type="Gene3D" id="3.40.50.150">
    <property type="entry name" value="Vaccinia Virus protein VP39"/>
    <property type="match status" value="1"/>
</dbReference>
<accession>A0A6V8K9T3</accession>
<gene>
    <name evidence="2" type="ORF">Phou_016850</name>
</gene>
<dbReference type="InterPro" id="IPR041698">
    <property type="entry name" value="Methyltransf_25"/>
</dbReference>
<dbReference type="CDD" id="cd02440">
    <property type="entry name" value="AdoMet_MTases"/>
    <property type="match status" value="1"/>
</dbReference>
<dbReference type="Gene3D" id="2.20.25.110">
    <property type="entry name" value="S-adenosyl-L-methionine-dependent methyltransferases"/>
    <property type="match status" value="1"/>
</dbReference>
<dbReference type="PANTHER" id="PTHR42912">
    <property type="entry name" value="METHYLTRANSFERASE"/>
    <property type="match status" value="1"/>
</dbReference>
<dbReference type="GO" id="GO:0008168">
    <property type="term" value="F:methyltransferase activity"/>
    <property type="evidence" value="ECO:0007669"/>
    <property type="project" value="TreeGrafter"/>
</dbReference>
<proteinExistence type="predicted"/>
<dbReference type="SUPFAM" id="SSF53335">
    <property type="entry name" value="S-adenosyl-L-methionine-dependent methyltransferases"/>
    <property type="match status" value="1"/>
</dbReference>
<sequence length="245" mass="27848">MTTPHHAYTGLADEYNELLGAQAEATWRRGVMADLVRVGVPQYATVLDLAAGTGIGGRLLREVEPTLIVLGLDHSRAMLRQAGTWYQRTIEADLCQIPLPEKSVDLAVSGFDSLNYLDEVRLGQCLAEVARVLRPAGHLVFDYSSPFLLVEQWRDHNQAERLPDGWLRWRHRYDSSADRCVSTLTRFHAATIRWSETHVQYALDTFQLHQLASSVGLHVERVRDLHRAEFSPACRTHVWTLRRVI</sequence>
<dbReference type="Proteomes" id="UP000482800">
    <property type="component" value="Unassembled WGS sequence"/>
</dbReference>
<reference evidence="2 3" key="1">
    <citation type="submission" date="2020-03" db="EMBL/GenBank/DDBJ databases">
        <title>Whole genome shotgun sequence of Phytohabitans houttuyneae NBRC 108639.</title>
        <authorList>
            <person name="Komaki H."/>
            <person name="Tamura T."/>
        </authorList>
    </citation>
    <scope>NUCLEOTIDE SEQUENCE [LARGE SCALE GENOMIC DNA]</scope>
    <source>
        <strain evidence="2 3">NBRC 108639</strain>
    </source>
</reference>